<protein>
    <recommendedName>
        <fullName evidence="4">Phage abortive infection protein</fullName>
    </recommendedName>
</protein>
<gene>
    <name evidence="2" type="ORF">SNF14_14510</name>
</gene>
<keyword evidence="1" id="KW-0472">Membrane</keyword>
<comment type="caution">
    <text evidence="2">The sequence shown here is derived from an EMBL/GenBank/DDBJ whole genome shotgun (WGS) entry which is preliminary data.</text>
</comment>
<feature type="non-terminal residue" evidence="2">
    <location>
        <position position="1"/>
    </location>
</feature>
<keyword evidence="1" id="KW-0812">Transmembrane</keyword>
<reference evidence="2 3" key="1">
    <citation type="submission" date="2023-11" db="EMBL/GenBank/DDBJ databases">
        <title>Winogradskyella pelagius sp. nov., isolated from coastal sediment.</title>
        <authorList>
            <person name="Li F."/>
        </authorList>
    </citation>
    <scope>NUCLEOTIDE SEQUENCE [LARGE SCALE GENOMIC DNA]</scope>
    <source>
        <strain evidence="2 3">KCTC 23502</strain>
    </source>
</reference>
<name>A0ABU5EQJ2_9FLAO</name>
<feature type="transmembrane region" description="Helical" evidence="1">
    <location>
        <begin position="14"/>
        <end position="33"/>
    </location>
</feature>
<evidence type="ECO:0000313" key="2">
    <source>
        <dbReference type="EMBL" id="MDY2588553.1"/>
    </source>
</evidence>
<organism evidence="2 3">
    <name type="scientific">Winogradskyella aquimaris</name>
    <dbReference type="NCBI Taxonomy" id="864074"/>
    <lineage>
        <taxon>Bacteria</taxon>
        <taxon>Pseudomonadati</taxon>
        <taxon>Bacteroidota</taxon>
        <taxon>Flavobacteriia</taxon>
        <taxon>Flavobacteriales</taxon>
        <taxon>Flavobacteriaceae</taxon>
        <taxon>Winogradskyella</taxon>
    </lineage>
</organism>
<dbReference type="EMBL" id="JAXDAE010000042">
    <property type="protein sequence ID" value="MDY2588553.1"/>
    <property type="molecule type" value="Genomic_DNA"/>
</dbReference>
<evidence type="ECO:0008006" key="4">
    <source>
        <dbReference type="Google" id="ProtNLM"/>
    </source>
</evidence>
<dbReference type="Proteomes" id="UP001285855">
    <property type="component" value="Unassembled WGS sequence"/>
</dbReference>
<evidence type="ECO:0000313" key="3">
    <source>
        <dbReference type="Proteomes" id="UP001285855"/>
    </source>
</evidence>
<sequence>IRQKLLSENNFSKYLIYAIGEIILVVIGILIALQINNWNEELKLEQKEIDIATEIYFELNENLAYVKKQKINWEKRANTAQTLSKIIISKSESLTQKQFDSTMLYILGYYKLNLIKNKFDNIVSSETFEFKKSTSLKREMLALKSLYETLESYYQSNVEVNRNTLRPYLFENYSFRNFNNIISKESKGFAVNHQNLLNDLKFDNAIQNVIGSSMPFVNYFNTTIKKMELLKVALEETYPSIKE</sequence>
<evidence type="ECO:0000256" key="1">
    <source>
        <dbReference type="SAM" id="Phobius"/>
    </source>
</evidence>
<keyword evidence="1" id="KW-1133">Transmembrane helix</keyword>
<keyword evidence="3" id="KW-1185">Reference proteome</keyword>
<proteinExistence type="predicted"/>
<accession>A0ABU5EQJ2</accession>